<gene>
    <name evidence="2" type="ORF">IMSHALPRED_008220</name>
</gene>
<reference evidence="2" key="1">
    <citation type="submission" date="2021-03" db="EMBL/GenBank/DDBJ databases">
        <authorList>
            <person name="Tagirdzhanova G."/>
        </authorList>
    </citation>
    <scope>NUCLEOTIDE SEQUENCE</scope>
</reference>
<protein>
    <submittedName>
        <fullName evidence="2">Uncharacterized protein</fullName>
    </submittedName>
</protein>
<sequence>MFYRFHSKSPWLKRVLIPFWAFQIILMLSLISVFVVLRGSPINQNSNVIIVVIISAVCIVLSVTEIILFAATRLHPLTYLILQLTKTKTWFVLFVLSWPFSLVGDFVWTLVLFITFLSALIYASVVYHRHRRAQARFLRSIHGSDLFPVIADETAASPVHSHRSPHAPRKSIKEISPAEVAYPAESKEALEVTVLRELGGDWDVYELPATRSVRSLGGAR</sequence>
<feature type="transmembrane region" description="Helical" evidence="1">
    <location>
        <begin position="106"/>
        <end position="127"/>
    </location>
</feature>
<keyword evidence="3" id="KW-1185">Reference proteome</keyword>
<name>A0A8H3FQX5_9LECA</name>
<evidence type="ECO:0000256" key="1">
    <source>
        <dbReference type="SAM" id="Phobius"/>
    </source>
</evidence>
<proteinExistence type="predicted"/>
<feature type="transmembrane region" description="Helical" evidence="1">
    <location>
        <begin position="49"/>
        <end position="70"/>
    </location>
</feature>
<dbReference type="Proteomes" id="UP000664534">
    <property type="component" value="Unassembled WGS sequence"/>
</dbReference>
<keyword evidence="1" id="KW-0472">Membrane</keyword>
<keyword evidence="1" id="KW-1133">Transmembrane helix</keyword>
<evidence type="ECO:0000313" key="2">
    <source>
        <dbReference type="EMBL" id="CAF9930566.1"/>
    </source>
</evidence>
<organism evidence="2 3">
    <name type="scientific">Imshaugia aleurites</name>
    <dbReference type="NCBI Taxonomy" id="172621"/>
    <lineage>
        <taxon>Eukaryota</taxon>
        <taxon>Fungi</taxon>
        <taxon>Dikarya</taxon>
        <taxon>Ascomycota</taxon>
        <taxon>Pezizomycotina</taxon>
        <taxon>Lecanoromycetes</taxon>
        <taxon>OSLEUM clade</taxon>
        <taxon>Lecanoromycetidae</taxon>
        <taxon>Lecanorales</taxon>
        <taxon>Lecanorineae</taxon>
        <taxon>Parmeliaceae</taxon>
        <taxon>Imshaugia</taxon>
    </lineage>
</organism>
<dbReference type="EMBL" id="CAJPDT010000058">
    <property type="protein sequence ID" value="CAF9930566.1"/>
    <property type="molecule type" value="Genomic_DNA"/>
</dbReference>
<comment type="caution">
    <text evidence="2">The sequence shown here is derived from an EMBL/GenBank/DDBJ whole genome shotgun (WGS) entry which is preliminary data.</text>
</comment>
<dbReference type="OrthoDB" id="5211263at2759"/>
<accession>A0A8H3FQX5</accession>
<feature type="transmembrane region" description="Helical" evidence="1">
    <location>
        <begin position="15"/>
        <end position="37"/>
    </location>
</feature>
<keyword evidence="1" id="KW-0812">Transmembrane</keyword>
<evidence type="ECO:0000313" key="3">
    <source>
        <dbReference type="Proteomes" id="UP000664534"/>
    </source>
</evidence>
<dbReference type="AlphaFoldDB" id="A0A8H3FQX5"/>